<reference evidence="4" key="1">
    <citation type="journal article" date="2009" name="Appl. Environ. Microbiol.">
        <title>Complete genome sequence of the chemolithoautotrophic marine magnetotactic coccus strain MC-1.</title>
        <authorList>
            <person name="Schubbe S."/>
            <person name="Williams T.J."/>
            <person name="Xie G."/>
            <person name="Kiss H.E."/>
            <person name="Brettin T.S."/>
            <person name="Martinez D."/>
            <person name="Ross C.A."/>
            <person name="Schuler D."/>
            <person name="Cox B.L."/>
            <person name="Nealson K.H."/>
            <person name="Bazylinski D.A."/>
        </authorList>
    </citation>
    <scope>NUCLEOTIDE SEQUENCE [LARGE SCALE GENOMIC DNA]</scope>
    <source>
        <strain evidence="4">ATCC BAA-1437 / JCM 17883 / MC-1</strain>
    </source>
</reference>
<evidence type="ECO:0000256" key="2">
    <source>
        <dbReference type="SAM" id="Phobius"/>
    </source>
</evidence>
<keyword evidence="4" id="KW-1185">Reference proteome</keyword>
<dbReference type="HOGENOM" id="CLU_1967883_0_0_5"/>
<evidence type="ECO:0000256" key="1">
    <source>
        <dbReference type="SAM" id="MobiDB-lite"/>
    </source>
</evidence>
<name>A0L4W5_MAGMM</name>
<dbReference type="KEGG" id="mgm:Mmc1_0483"/>
<keyword evidence="2" id="KW-0812">Transmembrane</keyword>
<dbReference type="RefSeq" id="WP_011712175.1">
    <property type="nucleotide sequence ID" value="NC_008576.1"/>
</dbReference>
<keyword evidence="2" id="KW-1133">Transmembrane helix</keyword>
<dbReference type="STRING" id="156889.Mmc1_0483"/>
<dbReference type="Proteomes" id="UP000002586">
    <property type="component" value="Chromosome"/>
</dbReference>
<sequence length="127" mass="13631" precursor="true">MWRFGGMVSLFLLLIALPLYGAPEQHSSAAVAPGAVDRLQGEPGEVSVAPLARVERGRVAESQGSWWMAWGLPLLVVLLLWRWISRMPSRGMTGLGDAYLEGLGGTAEAKNQGQAAKTDKETTVKPS</sequence>
<organism evidence="3 4">
    <name type="scientific">Magnetococcus marinus (strain ATCC BAA-1437 / JCM 17883 / MC-1)</name>
    <dbReference type="NCBI Taxonomy" id="156889"/>
    <lineage>
        <taxon>Bacteria</taxon>
        <taxon>Pseudomonadati</taxon>
        <taxon>Pseudomonadota</taxon>
        <taxon>Magnetococcia</taxon>
        <taxon>Magnetococcales</taxon>
        <taxon>Magnetococcaceae</taxon>
        <taxon>Magnetococcus</taxon>
    </lineage>
</organism>
<accession>A0L4W5</accession>
<proteinExistence type="predicted"/>
<gene>
    <name evidence="3" type="ordered locus">Mmc1_0483</name>
</gene>
<protein>
    <submittedName>
        <fullName evidence="3">Uncharacterized protein</fullName>
    </submittedName>
</protein>
<keyword evidence="2" id="KW-0472">Membrane</keyword>
<evidence type="ECO:0000313" key="4">
    <source>
        <dbReference type="Proteomes" id="UP000002586"/>
    </source>
</evidence>
<reference evidence="3 4" key="2">
    <citation type="journal article" date="2012" name="Int. J. Syst. Evol. Microbiol.">
        <title>Magnetococcus marinus gen. nov., sp. nov., a marine, magnetotactic bacterium that represents a novel lineage (Magnetococcaceae fam. nov.; Magnetococcales ord. nov.) at the base of the Alphaproteobacteria.</title>
        <authorList>
            <person name="Bazylinski D.A."/>
            <person name="Williams T.J."/>
            <person name="Lefevre C.T."/>
            <person name="Berg R.J."/>
            <person name="Zhang C.L."/>
            <person name="Bowser S.S."/>
            <person name="Dean A.J."/>
            <person name="Beveridge T.J."/>
        </authorList>
    </citation>
    <scope>NUCLEOTIDE SEQUENCE [LARGE SCALE GENOMIC DNA]</scope>
    <source>
        <strain evidence="4">ATCC BAA-1437 / JCM 17883 / MC-1</strain>
    </source>
</reference>
<feature type="region of interest" description="Disordered" evidence="1">
    <location>
        <begin position="108"/>
        <end position="127"/>
    </location>
</feature>
<dbReference type="EMBL" id="CP000471">
    <property type="protein sequence ID" value="ABK43008.1"/>
    <property type="molecule type" value="Genomic_DNA"/>
</dbReference>
<feature type="compositionally biased region" description="Basic and acidic residues" evidence="1">
    <location>
        <begin position="117"/>
        <end position="127"/>
    </location>
</feature>
<evidence type="ECO:0000313" key="3">
    <source>
        <dbReference type="EMBL" id="ABK43008.1"/>
    </source>
</evidence>
<dbReference type="AlphaFoldDB" id="A0L4W5"/>
<feature type="transmembrane region" description="Helical" evidence="2">
    <location>
        <begin position="66"/>
        <end position="84"/>
    </location>
</feature>